<organism evidence="1">
    <name type="scientific">Odontella aurita</name>
    <dbReference type="NCBI Taxonomy" id="265563"/>
    <lineage>
        <taxon>Eukaryota</taxon>
        <taxon>Sar</taxon>
        <taxon>Stramenopiles</taxon>
        <taxon>Ochrophyta</taxon>
        <taxon>Bacillariophyta</taxon>
        <taxon>Mediophyceae</taxon>
        <taxon>Biddulphiophycidae</taxon>
        <taxon>Eupodiscales</taxon>
        <taxon>Odontellaceae</taxon>
        <taxon>Odontella</taxon>
    </lineage>
</organism>
<dbReference type="AlphaFoldDB" id="A0A7S4JBJ9"/>
<accession>A0A7S4JBJ9</accession>
<gene>
    <name evidence="1" type="ORF">OAUR00152_LOCUS25458</name>
</gene>
<protein>
    <submittedName>
        <fullName evidence="1">Uncharacterized protein</fullName>
    </submittedName>
</protein>
<dbReference type="EMBL" id="HBKQ01036922">
    <property type="protein sequence ID" value="CAE2258496.1"/>
    <property type="molecule type" value="Transcribed_RNA"/>
</dbReference>
<sequence length="125" mass="13962">MGSSTENDASPPGRVLHADALVGYRFFDGSLHEHLTTSLRDVIASLTDNQDLRAVMCYGMGRPRSNSPDAKLPFRSSRPVVWAHFFNCAYYPEHDGPQSIVEKIVPALNECERDSSRERSGPKRL</sequence>
<evidence type="ECO:0000313" key="1">
    <source>
        <dbReference type="EMBL" id="CAE2258496.1"/>
    </source>
</evidence>
<proteinExistence type="predicted"/>
<reference evidence="1" key="1">
    <citation type="submission" date="2021-01" db="EMBL/GenBank/DDBJ databases">
        <authorList>
            <person name="Corre E."/>
            <person name="Pelletier E."/>
            <person name="Niang G."/>
            <person name="Scheremetjew M."/>
            <person name="Finn R."/>
            <person name="Kale V."/>
            <person name="Holt S."/>
            <person name="Cochrane G."/>
            <person name="Meng A."/>
            <person name="Brown T."/>
            <person name="Cohen L."/>
        </authorList>
    </citation>
    <scope>NUCLEOTIDE SEQUENCE</scope>
    <source>
        <strain evidence="1">Isolate 1302-5</strain>
    </source>
</reference>
<name>A0A7S4JBJ9_9STRA</name>